<keyword evidence="3" id="KW-1185">Reference proteome</keyword>
<sequence>MDFASYGNNNVVEMIRRMNYLPGMNLLKTVKNATTQVLIIPTATPPFGLGYKPTNDDLLEMERYDPKSRIMMPGFELFFDCNNKVLELKKEDTNCVPTDWADYMDPDAMTPLLGDAICNIEEEDDEEEEGGEAPNDDDEGSNSKSDSSSDSSISDNENSEDDCNSDNESSSSEDYDNQYSGNDWGAPPSDRDEED</sequence>
<feature type="compositionally biased region" description="Low complexity" evidence="1">
    <location>
        <begin position="142"/>
        <end position="156"/>
    </location>
</feature>
<dbReference type="AlphaFoldDB" id="A0AAW2CUR6"/>
<comment type="caution">
    <text evidence="2">The sequence shown here is derived from an EMBL/GenBank/DDBJ whole genome shotgun (WGS) entry which is preliminary data.</text>
</comment>
<accession>A0AAW2CUR6</accession>
<name>A0AAW2CUR6_9ROSI</name>
<evidence type="ECO:0000313" key="2">
    <source>
        <dbReference type="EMBL" id="KAL0001273.1"/>
    </source>
</evidence>
<feature type="compositionally biased region" description="Acidic residues" evidence="1">
    <location>
        <begin position="157"/>
        <end position="176"/>
    </location>
</feature>
<organism evidence="2 3">
    <name type="scientific">Lithocarpus litseifolius</name>
    <dbReference type="NCBI Taxonomy" id="425828"/>
    <lineage>
        <taxon>Eukaryota</taxon>
        <taxon>Viridiplantae</taxon>
        <taxon>Streptophyta</taxon>
        <taxon>Embryophyta</taxon>
        <taxon>Tracheophyta</taxon>
        <taxon>Spermatophyta</taxon>
        <taxon>Magnoliopsida</taxon>
        <taxon>eudicotyledons</taxon>
        <taxon>Gunneridae</taxon>
        <taxon>Pentapetalae</taxon>
        <taxon>rosids</taxon>
        <taxon>fabids</taxon>
        <taxon>Fagales</taxon>
        <taxon>Fagaceae</taxon>
        <taxon>Lithocarpus</taxon>
    </lineage>
</organism>
<gene>
    <name evidence="2" type="ORF">SO802_015054</name>
</gene>
<evidence type="ECO:0000313" key="3">
    <source>
        <dbReference type="Proteomes" id="UP001459277"/>
    </source>
</evidence>
<evidence type="ECO:0000256" key="1">
    <source>
        <dbReference type="SAM" id="MobiDB-lite"/>
    </source>
</evidence>
<protein>
    <submittedName>
        <fullName evidence="2">Uncharacterized protein</fullName>
    </submittedName>
</protein>
<dbReference type="Proteomes" id="UP001459277">
    <property type="component" value="Unassembled WGS sequence"/>
</dbReference>
<reference evidence="2 3" key="1">
    <citation type="submission" date="2024-01" db="EMBL/GenBank/DDBJ databases">
        <title>A telomere-to-telomere, gap-free genome of sweet tea (Lithocarpus litseifolius).</title>
        <authorList>
            <person name="Zhou J."/>
        </authorList>
    </citation>
    <scope>NUCLEOTIDE SEQUENCE [LARGE SCALE GENOMIC DNA]</scope>
    <source>
        <strain evidence="2">Zhou-2022a</strain>
        <tissue evidence="2">Leaf</tissue>
    </source>
</reference>
<feature type="region of interest" description="Disordered" evidence="1">
    <location>
        <begin position="123"/>
        <end position="195"/>
    </location>
</feature>
<feature type="compositionally biased region" description="Acidic residues" evidence="1">
    <location>
        <begin position="123"/>
        <end position="140"/>
    </location>
</feature>
<dbReference type="EMBL" id="JAZDWU010000005">
    <property type="protein sequence ID" value="KAL0001273.1"/>
    <property type="molecule type" value="Genomic_DNA"/>
</dbReference>
<proteinExistence type="predicted"/>